<dbReference type="Proteomes" id="UP000622552">
    <property type="component" value="Unassembled WGS sequence"/>
</dbReference>
<dbReference type="RefSeq" id="WP_197006635.1">
    <property type="nucleotide sequence ID" value="NZ_BONS01000006.1"/>
</dbReference>
<protein>
    <submittedName>
        <fullName evidence="1">Uncharacterized protein</fullName>
    </submittedName>
</protein>
<keyword evidence="2" id="KW-1185">Reference proteome</keyword>
<comment type="caution">
    <text evidence="1">The sequence shown here is derived from an EMBL/GenBank/DDBJ whole genome shotgun (WGS) entry which is preliminary data.</text>
</comment>
<organism evidence="1 2">
    <name type="scientific">Longispora fulva</name>
    <dbReference type="NCBI Taxonomy" id="619741"/>
    <lineage>
        <taxon>Bacteria</taxon>
        <taxon>Bacillati</taxon>
        <taxon>Actinomycetota</taxon>
        <taxon>Actinomycetes</taxon>
        <taxon>Micromonosporales</taxon>
        <taxon>Micromonosporaceae</taxon>
        <taxon>Longispora</taxon>
    </lineage>
</organism>
<accession>A0A8J7KSV9</accession>
<evidence type="ECO:0000313" key="1">
    <source>
        <dbReference type="EMBL" id="MBG6140052.1"/>
    </source>
</evidence>
<evidence type="ECO:0000313" key="2">
    <source>
        <dbReference type="Proteomes" id="UP000622552"/>
    </source>
</evidence>
<sequence length="99" mass="11076">MTDARFAALDELTTEELRHRAFDLARDRRDLAFLVDVLQHSPDAYAYEQVDGSLGSVVTSVDEAIGMWSEFSGEGRGYGEAEPLLRAAFIDYLLRHGKP</sequence>
<dbReference type="AlphaFoldDB" id="A0A8J7KSV9"/>
<proteinExistence type="predicted"/>
<reference evidence="1" key="1">
    <citation type="submission" date="2020-11" db="EMBL/GenBank/DDBJ databases">
        <title>Sequencing the genomes of 1000 actinobacteria strains.</title>
        <authorList>
            <person name="Klenk H.-P."/>
        </authorList>
    </citation>
    <scope>NUCLEOTIDE SEQUENCE</scope>
    <source>
        <strain evidence="1">DSM 45356</strain>
    </source>
</reference>
<gene>
    <name evidence="1" type="ORF">IW245_006246</name>
</gene>
<dbReference type="EMBL" id="JADOUF010000001">
    <property type="protein sequence ID" value="MBG6140052.1"/>
    <property type="molecule type" value="Genomic_DNA"/>
</dbReference>
<name>A0A8J7KSV9_9ACTN</name>